<name>A0A7S1BDM0_9STRA</name>
<evidence type="ECO:0000256" key="3">
    <source>
        <dbReference type="ARBA" id="ARBA00022989"/>
    </source>
</evidence>
<evidence type="ECO:0000256" key="2">
    <source>
        <dbReference type="ARBA" id="ARBA00022692"/>
    </source>
</evidence>
<organism evidence="6">
    <name type="scientific">Corethron hystrix</name>
    <dbReference type="NCBI Taxonomy" id="216773"/>
    <lineage>
        <taxon>Eukaryota</taxon>
        <taxon>Sar</taxon>
        <taxon>Stramenopiles</taxon>
        <taxon>Ochrophyta</taxon>
        <taxon>Bacillariophyta</taxon>
        <taxon>Coscinodiscophyceae</taxon>
        <taxon>Corethrophycidae</taxon>
        <taxon>Corethrales</taxon>
        <taxon>Corethraceae</taxon>
        <taxon>Corethron</taxon>
    </lineage>
</organism>
<evidence type="ECO:0000313" key="6">
    <source>
        <dbReference type="EMBL" id="CAD8883653.1"/>
    </source>
</evidence>
<keyword evidence="2 5" id="KW-0812">Transmembrane</keyword>
<feature type="transmembrane region" description="Helical" evidence="5">
    <location>
        <begin position="109"/>
        <end position="128"/>
    </location>
</feature>
<dbReference type="PANTHER" id="PTHR10231">
    <property type="entry name" value="NUCLEOTIDE-SUGAR TRANSMEMBRANE TRANSPORTER"/>
    <property type="match status" value="1"/>
</dbReference>
<keyword evidence="3 5" id="KW-1133">Transmembrane helix</keyword>
<dbReference type="Pfam" id="PF04142">
    <property type="entry name" value="Nuc_sug_transp"/>
    <property type="match status" value="1"/>
</dbReference>
<proteinExistence type="predicted"/>
<comment type="subcellular location">
    <subcellularLocation>
        <location evidence="1">Membrane</location>
        <topology evidence="1">Multi-pass membrane protein</topology>
    </subcellularLocation>
</comment>
<dbReference type="InterPro" id="IPR007271">
    <property type="entry name" value="Nuc_sug_transpt"/>
</dbReference>
<gene>
    <name evidence="6" type="ORF">CHYS00102_LOCUS10849</name>
</gene>
<feature type="transmembrane region" description="Helical" evidence="5">
    <location>
        <begin position="33"/>
        <end position="52"/>
    </location>
</feature>
<dbReference type="EMBL" id="HBFR01014884">
    <property type="protein sequence ID" value="CAD8883653.1"/>
    <property type="molecule type" value="Transcribed_RNA"/>
</dbReference>
<feature type="transmembrane region" description="Helical" evidence="5">
    <location>
        <begin position="189"/>
        <end position="211"/>
    </location>
</feature>
<dbReference type="GO" id="GO:0015165">
    <property type="term" value="F:pyrimidine nucleotide-sugar transmembrane transporter activity"/>
    <property type="evidence" value="ECO:0007669"/>
    <property type="project" value="InterPro"/>
</dbReference>
<feature type="transmembrane region" description="Helical" evidence="5">
    <location>
        <begin position="223"/>
        <end position="244"/>
    </location>
</feature>
<accession>A0A7S1BDM0</accession>
<dbReference type="GO" id="GO:0000139">
    <property type="term" value="C:Golgi membrane"/>
    <property type="evidence" value="ECO:0007669"/>
    <property type="project" value="InterPro"/>
</dbReference>
<reference evidence="6" key="1">
    <citation type="submission" date="2021-01" db="EMBL/GenBank/DDBJ databases">
        <authorList>
            <person name="Corre E."/>
            <person name="Pelletier E."/>
            <person name="Niang G."/>
            <person name="Scheremetjew M."/>
            <person name="Finn R."/>
            <person name="Kale V."/>
            <person name="Holt S."/>
            <person name="Cochrane G."/>
            <person name="Meng A."/>
            <person name="Brown T."/>
            <person name="Cohen L."/>
        </authorList>
    </citation>
    <scope>NUCLEOTIDE SEQUENCE</scope>
    <source>
        <strain evidence="6">308</strain>
    </source>
</reference>
<dbReference type="AlphaFoldDB" id="A0A7S1BDM0"/>
<keyword evidence="4 5" id="KW-0472">Membrane</keyword>
<evidence type="ECO:0008006" key="7">
    <source>
        <dbReference type="Google" id="ProtNLM"/>
    </source>
</evidence>
<sequence>MLRIGIFVPFLLQVGQSNHGLPSLEFPPCFIQSRIFWHLQVICVIIIMKFSFFPQLSKQICTASCVFITRKAYQTLDSVTFNVLNQTKTLSAALFCFIILGRRQSQMQVMALLLLVLAALIIEGTISIKKIFGNSDSNEEEEEQGERQEIDPIKHFSLGVLPCLLASLISGLAGALSQRNLQKGGGRNSFLFSMEMAVFSIITLGISKFAAGDKKGEGDADGGWNHTMLIPILFQACGGLFVGLVTKYAGSVRKGFALLVGIVLTGIFQAGLVGRPITMEQIYGTFLVIVATYLHLTNPYVHSQTENQKKKQ</sequence>
<evidence type="ECO:0000256" key="4">
    <source>
        <dbReference type="ARBA" id="ARBA00023136"/>
    </source>
</evidence>
<feature type="transmembrane region" description="Helical" evidence="5">
    <location>
        <begin position="256"/>
        <end position="275"/>
    </location>
</feature>
<evidence type="ECO:0000256" key="5">
    <source>
        <dbReference type="SAM" id="Phobius"/>
    </source>
</evidence>
<protein>
    <recommendedName>
        <fullName evidence="7">Nucleotide-sugar transporter</fullName>
    </recommendedName>
</protein>
<evidence type="ECO:0000256" key="1">
    <source>
        <dbReference type="ARBA" id="ARBA00004141"/>
    </source>
</evidence>
<feature type="transmembrane region" description="Helical" evidence="5">
    <location>
        <begin position="156"/>
        <end position="177"/>
    </location>
</feature>
<feature type="transmembrane region" description="Helical" evidence="5">
    <location>
        <begin position="281"/>
        <end position="301"/>
    </location>
</feature>